<dbReference type="EMBL" id="CP010784">
    <property type="protein sequence ID" value="ATF04545.1"/>
    <property type="molecule type" value="Genomic_DNA"/>
</dbReference>
<organism evidence="2 3">
    <name type="scientific">Phaeobacter gallaeciensis</name>
    <dbReference type="NCBI Taxonomy" id="60890"/>
    <lineage>
        <taxon>Bacteria</taxon>
        <taxon>Pseudomonadati</taxon>
        <taxon>Pseudomonadota</taxon>
        <taxon>Alphaproteobacteria</taxon>
        <taxon>Rhodobacterales</taxon>
        <taxon>Roseobacteraceae</taxon>
        <taxon>Phaeobacter</taxon>
    </lineage>
</organism>
<name>A0AAC9Z6S9_9RHOB</name>
<evidence type="ECO:0000313" key="3">
    <source>
        <dbReference type="Proteomes" id="UP000217545"/>
    </source>
</evidence>
<evidence type="ECO:0000313" key="2">
    <source>
        <dbReference type="EMBL" id="ATF04545.1"/>
    </source>
</evidence>
<protein>
    <submittedName>
        <fullName evidence="2">Uncharacterized protein</fullName>
    </submittedName>
</protein>
<keyword evidence="1" id="KW-0472">Membrane</keyword>
<reference evidence="2 3" key="1">
    <citation type="journal article" date="2017" name="Front. Microbiol.">
        <title>Phaeobacter piscinae sp. nov., a species of the Roseobacter group and potential aquaculture probiont.</title>
        <authorList>
            <person name="Sonnenschein E.C."/>
            <person name="Phippen C.B.W."/>
            <person name="Nielsen K.F."/>
            <person name="Mateiu R.V."/>
            <person name="Melchiorsen J."/>
            <person name="Gram L."/>
            <person name="Overmann J."/>
            <person name="Freese H.M."/>
        </authorList>
    </citation>
    <scope>NUCLEOTIDE SEQUENCE [LARGE SCALE GENOMIC DNA]</scope>
    <source>
        <strain evidence="2 3">P63</strain>
    </source>
</reference>
<keyword evidence="1" id="KW-1133">Transmembrane helix</keyword>
<keyword evidence="1" id="KW-0812">Transmembrane</keyword>
<evidence type="ECO:0000256" key="1">
    <source>
        <dbReference type="SAM" id="Phobius"/>
    </source>
</evidence>
<proteinExistence type="predicted"/>
<sequence>MTETCSTNLKLADEKMRAEIARIQSKRYRIDVGTFLVPFLIAACLMGVTGAITKLFL</sequence>
<dbReference type="AlphaFoldDB" id="A0AAC9Z6S9"/>
<dbReference type="Proteomes" id="UP000217545">
    <property type="component" value="Chromosome"/>
</dbReference>
<gene>
    <name evidence="2" type="ORF">PhaeoP63_00436</name>
</gene>
<accession>A0AAC9Z6S9</accession>
<feature type="transmembrane region" description="Helical" evidence="1">
    <location>
        <begin position="32"/>
        <end position="52"/>
    </location>
</feature>